<proteinExistence type="predicted"/>
<dbReference type="Proteomes" id="UP001642520">
    <property type="component" value="Unassembled WGS sequence"/>
</dbReference>
<sequence>MNNLDDLICAINDKVKKAAEETLCSQYENRKRLENILVSNPPESSKLAENTRQFFYLCPKYTTLNQEFHKNNEESNVSVEINDPKQRVIQNGNHITLLNLDNEDKWKFIDNTENVNIVTPDYDNNPYILSSEIKEMLLDVEKKIFQKNLQNEEVQSSKKLGSESDTRSSNHRYTNNYECY</sequence>
<organism evidence="2 3">
    <name type="scientific">Xylocopa violacea</name>
    <name type="common">Violet carpenter bee</name>
    <name type="synonym">Apis violacea</name>
    <dbReference type="NCBI Taxonomy" id="135666"/>
    <lineage>
        <taxon>Eukaryota</taxon>
        <taxon>Metazoa</taxon>
        <taxon>Ecdysozoa</taxon>
        <taxon>Arthropoda</taxon>
        <taxon>Hexapoda</taxon>
        <taxon>Insecta</taxon>
        <taxon>Pterygota</taxon>
        <taxon>Neoptera</taxon>
        <taxon>Endopterygota</taxon>
        <taxon>Hymenoptera</taxon>
        <taxon>Apocrita</taxon>
        <taxon>Aculeata</taxon>
        <taxon>Apoidea</taxon>
        <taxon>Anthophila</taxon>
        <taxon>Apidae</taxon>
        <taxon>Xylocopa</taxon>
        <taxon>Xylocopa</taxon>
    </lineage>
</organism>
<evidence type="ECO:0000256" key="1">
    <source>
        <dbReference type="SAM" id="MobiDB-lite"/>
    </source>
</evidence>
<accession>A0ABP1PEQ2</accession>
<reference evidence="2 3" key="1">
    <citation type="submission" date="2024-08" db="EMBL/GenBank/DDBJ databases">
        <authorList>
            <person name="Will J Nash"/>
            <person name="Angela Man"/>
            <person name="Seanna McTaggart"/>
            <person name="Kendall Baker"/>
            <person name="Tom Barker"/>
            <person name="Leah Catchpole"/>
            <person name="Alex Durrant"/>
            <person name="Karim Gharbi"/>
            <person name="Naomi Irish"/>
            <person name="Gemy Kaithakottil"/>
            <person name="Debby Ku"/>
            <person name="Aaliyah Providence"/>
            <person name="Felix Shaw"/>
            <person name="David Swarbreck"/>
            <person name="Chris Watkins"/>
            <person name="Ann M. McCartney"/>
            <person name="Giulio Formenti"/>
            <person name="Alice Mouton"/>
            <person name="Noel Vella"/>
            <person name="Bjorn M von Reumont"/>
            <person name="Adriana Vella"/>
            <person name="Wilfried Haerty"/>
        </authorList>
    </citation>
    <scope>NUCLEOTIDE SEQUENCE [LARGE SCALE GENOMIC DNA]</scope>
</reference>
<feature type="compositionally biased region" description="Polar residues" evidence="1">
    <location>
        <begin position="171"/>
        <end position="180"/>
    </location>
</feature>
<dbReference type="EMBL" id="CAXAJV020001300">
    <property type="protein sequence ID" value="CAL7951066.1"/>
    <property type="molecule type" value="Genomic_DNA"/>
</dbReference>
<evidence type="ECO:0000313" key="3">
    <source>
        <dbReference type="Proteomes" id="UP001642520"/>
    </source>
</evidence>
<feature type="region of interest" description="Disordered" evidence="1">
    <location>
        <begin position="154"/>
        <end position="180"/>
    </location>
</feature>
<comment type="caution">
    <text evidence="2">The sequence shown here is derived from an EMBL/GenBank/DDBJ whole genome shotgun (WGS) entry which is preliminary data.</text>
</comment>
<name>A0ABP1PEQ2_XYLVO</name>
<keyword evidence="3" id="KW-1185">Reference proteome</keyword>
<gene>
    <name evidence="2" type="ORF">XYLVIOL_LOCUS10346</name>
</gene>
<protein>
    <submittedName>
        <fullName evidence="2">Uncharacterized protein</fullName>
    </submittedName>
</protein>
<evidence type="ECO:0000313" key="2">
    <source>
        <dbReference type="EMBL" id="CAL7951066.1"/>
    </source>
</evidence>